<dbReference type="eggNOG" id="ENOG5030C7E">
    <property type="taxonomic scope" value="Bacteria"/>
</dbReference>
<dbReference type="AlphaFoldDB" id="A0A0A3IUI5"/>
<proteinExistence type="predicted"/>
<gene>
    <name evidence="1" type="ORF">CD32_01800</name>
</gene>
<keyword evidence="2" id="KW-1185">Reference proteome</keyword>
<comment type="caution">
    <text evidence="1">The sequence shown here is derived from an EMBL/GenBank/DDBJ whole genome shotgun (WGS) entry which is preliminary data.</text>
</comment>
<accession>A0A0A3IUI5</accession>
<dbReference type="OrthoDB" id="9784557at2"/>
<protein>
    <submittedName>
        <fullName evidence="1">Uncharacterized protein</fullName>
    </submittedName>
</protein>
<dbReference type="STRING" id="1220589.CD32_01800"/>
<dbReference type="RefSeq" id="WP_036150535.1">
    <property type="nucleotide sequence ID" value="NZ_AVCX01000023.1"/>
</dbReference>
<sequence>MERICETCRKSFDPNDSTSFFYFRFCSEGCENAAEAPGKEKPKELYMYMCLSPFPISIYTDKETGEKVMVAGGTKWCRDESKTRGLNPVHLENLSGRAGEKITWLEISEDVLEKHFQRV</sequence>
<dbReference type="Proteomes" id="UP000030437">
    <property type="component" value="Unassembled WGS sequence"/>
</dbReference>
<name>A0A0A3IUI5_9BACI</name>
<organism evidence="1 2">
    <name type="scientific">Lysinibacillus odysseyi 34hs-1 = NBRC 100172</name>
    <dbReference type="NCBI Taxonomy" id="1220589"/>
    <lineage>
        <taxon>Bacteria</taxon>
        <taxon>Bacillati</taxon>
        <taxon>Bacillota</taxon>
        <taxon>Bacilli</taxon>
        <taxon>Bacillales</taxon>
        <taxon>Bacillaceae</taxon>
        <taxon>Lysinibacillus</taxon>
    </lineage>
</organism>
<reference evidence="1 2" key="1">
    <citation type="submission" date="2014-02" db="EMBL/GenBank/DDBJ databases">
        <title>Draft genome sequence of Lysinibacillus odysseyi NBRC 100172.</title>
        <authorList>
            <person name="Zhang F."/>
            <person name="Wang G."/>
            <person name="Zhang L."/>
        </authorList>
    </citation>
    <scope>NUCLEOTIDE SEQUENCE [LARGE SCALE GENOMIC DNA]</scope>
    <source>
        <strain evidence="1 2">NBRC 100172</strain>
    </source>
</reference>
<dbReference type="EMBL" id="JPVP01000040">
    <property type="protein sequence ID" value="KGR88419.1"/>
    <property type="molecule type" value="Genomic_DNA"/>
</dbReference>
<evidence type="ECO:0000313" key="1">
    <source>
        <dbReference type="EMBL" id="KGR88419.1"/>
    </source>
</evidence>
<evidence type="ECO:0000313" key="2">
    <source>
        <dbReference type="Proteomes" id="UP000030437"/>
    </source>
</evidence>